<proteinExistence type="predicted"/>
<keyword evidence="2" id="KW-1185">Reference proteome</keyword>
<dbReference type="Proteomes" id="UP000694865">
    <property type="component" value="Unplaced"/>
</dbReference>
<gene>
    <name evidence="3" type="primary">LOC102807855</name>
</gene>
<feature type="region of interest" description="Disordered" evidence="1">
    <location>
        <begin position="1"/>
        <end position="29"/>
    </location>
</feature>
<evidence type="ECO:0000313" key="3">
    <source>
        <dbReference type="RefSeq" id="XP_006822993.1"/>
    </source>
</evidence>
<feature type="compositionally biased region" description="Basic and acidic residues" evidence="1">
    <location>
        <begin position="273"/>
        <end position="282"/>
    </location>
</feature>
<sequence>MSETNNSESSNSNLHSMIIPSSSESSCSPSILNQVNKQVASPQFTKLVDPLTASRKQVRDDVPNTTASIDTLSRKQVRDHDVPNTTASICTLNVHHPRVNPDCVASFSQIPVSKTVLSTVTTVTELLESVHKIILHIPKDQTDCYRVGQIIILVLQILNLECKTIGTDSSNHSYFPWILLKEYHQGVQLLQKNLDQTNAAEFMQELSLNITSSWLGKEFHKMSNSISDKVDKFKSEHITSIDNLPPSEQVIDALFPRCMKILFSSWIGIKENERQQQTEHQESSASDDSQAGTDSLKVPQHQPPKQKFSRYPLVQLILEFANQTLISGVAHVLYSRLIHQ</sequence>
<dbReference type="GeneID" id="102807855"/>
<organism evidence="2 3">
    <name type="scientific">Saccoglossus kowalevskii</name>
    <name type="common">Acorn worm</name>
    <dbReference type="NCBI Taxonomy" id="10224"/>
    <lineage>
        <taxon>Eukaryota</taxon>
        <taxon>Metazoa</taxon>
        <taxon>Hemichordata</taxon>
        <taxon>Enteropneusta</taxon>
        <taxon>Harrimaniidae</taxon>
        <taxon>Saccoglossus</taxon>
    </lineage>
</organism>
<evidence type="ECO:0000313" key="2">
    <source>
        <dbReference type="Proteomes" id="UP000694865"/>
    </source>
</evidence>
<reference evidence="3" key="1">
    <citation type="submission" date="2025-08" db="UniProtKB">
        <authorList>
            <consortium name="RefSeq"/>
        </authorList>
    </citation>
    <scope>IDENTIFICATION</scope>
    <source>
        <tissue evidence="3">Testes</tissue>
    </source>
</reference>
<dbReference type="RefSeq" id="XP_006822993.1">
    <property type="nucleotide sequence ID" value="XM_006822930.1"/>
</dbReference>
<protein>
    <submittedName>
        <fullName evidence="3">Uncharacterized protein LOC102807855</fullName>
    </submittedName>
</protein>
<feature type="region of interest" description="Disordered" evidence="1">
    <location>
        <begin position="273"/>
        <end position="305"/>
    </location>
</feature>
<feature type="compositionally biased region" description="Polar residues" evidence="1">
    <location>
        <begin position="283"/>
        <end position="293"/>
    </location>
</feature>
<evidence type="ECO:0000256" key="1">
    <source>
        <dbReference type="SAM" id="MobiDB-lite"/>
    </source>
</evidence>
<accession>A0ABM0MSK2</accession>
<name>A0ABM0MSK2_SACKO</name>